<dbReference type="EMBL" id="JBHTIO010000001">
    <property type="protein sequence ID" value="MFD0896280.1"/>
    <property type="molecule type" value="Genomic_DNA"/>
</dbReference>
<dbReference type="PANTHER" id="PTHR47751">
    <property type="entry name" value="SUPERFAMILY HYDROLASE, PUTATIVE (AFU_ORTHOLOGUE AFUA_2G16580)-RELATED"/>
    <property type="match status" value="1"/>
</dbReference>
<dbReference type="PANTHER" id="PTHR47751:SF1">
    <property type="entry name" value="SUPERFAMILY HYDROLASE, PUTATIVE (AFU_ORTHOLOGUE AFUA_2G16580)-RELATED"/>
    <property type="match status" value="1"/>
</dbReference>
<feature type="domain" description="Dienelactone hydrolase" evidence="1">
    <location>
        <begin position="49"/>
        <end position="156"/>
    </location>
</feature>
<dbReference type="InterPro" id="IPR051411">
    <property type="entry name" value="Polyketide_trans_af380"/>
</dbReference>
<name>A0ABW3EAM7_9LACO</name>
<evidence type="ECO:0000313" key="2">
    <source>
        <dbReference type="EMBL" id="MFD0896280.1"/>
    </source>
</evidence>
<reference evidence="3" key="1">
    <citation type="journal article" date="2019" name="Int. J. Syst. Evol. Microbiol.">
        <title>The Global Catalogue of Microorganisms (GCM) 10K type strain sequencing project: providing services to taxonomists for standard genome sequencing and annotation.</title>
        <authorList>
            <consortium name="The Broad Institute Genomics Platform"/>
            <consortium name="The Broad Institute Genome Sequencing Center for Infectious Disease"/>
            <person name="Wu L."/>
            <person name="Ma J."/>
        </authorList>
    </citation>
    <scope>NUCLEOTIDE SEQUENCE [LARGE SCALE GENOMIC DNA]</scope>
    <source>
        <strain evidence="3">CCM 8925</strain>
    </source>
</reference>
<sequence length="331" mass="35911">MKNQFGLVYNGALTENLVGQVNLRTVEYEANGVKVAANVYTPANYDANSEQLYSAVTVAHPNGGVKEQVAGLFAQKLAENGYIAIAADAAYQGASDGLPRNTDNPAYRTEDIRAMADFLESFPGVAGTRIGALGICGGGGYTIAAAKTDKRLKAIATISMFNSGRVRRNGFQDTQLDSVQARLHSAAQARTKEQMGDEVAYIGELYTKPVTFTAAQLAKIPAGLYRDGMVYYGSTHFHPNATGRYTESSLINLMAFDAEDRVALIDQPLLMMAGTAADTRYMTDAVYQKVTGTNDKELFLIEGASHIETYWKEPYVTQEATKLISFFAQKL</sequence>
<evidence type="ECO:0000313" key="3">
    <source>
        <dbReference type="Proteomes" id="UP001597104"/>
    </source>
</evidence>
<keyword evidence="3" id="KW-1185">Reference proteome</keyword>
<dbReference type="SUPFAM" id="SSF53474">
    <property type="entry name" value="alpha/beta-Hydrolases"/>
    <property type="match status" value="1"/>
</dbReference>
<dbReference type="InterPro" id="IPR029058">
    <property type="entry name" value="AB_hydrolase_fold"/>
</dbReference>
<proteinExistence type="predicted"/>
<dbReference type="GO" id="GO:0016787">
    <property type="term" value="F:hydrolase activity"/>
    <property type="evidence" value="ECO:0007669"/>
    <property type="project" value="UniProtKB-KW"/>
</dbReference>
<dbReference type="InterPro" id="IPR002925">
    <property type="entry name" value="Dienelactn_hydro"/>
</dbReference>
<comment type="caution">
    <text evidence="2">The sequence shown here is derived from an EMBL/GenBank/DDBJ whole genome shotgun (WGS) entry which is preliminary data.</text>
</comment>
<accession>A0ABW3EAM7</accession>
<organism evidence="2 3">
    <name type="scientific">Loigolactobacillus binensis</name>
    <dbReference type="NCBI Taxonomy" id="2559922"/>
    <lineage>
        <taxon>Bacteria</taxon>
        <taxon>Bacillati</taxon>
        <taxon>Bacillota</taxon>
        <taxon>Bacilli</taxon>
        <taxon>Lactobacillales</taxon>
        <taxon>Lactobacillaceae</taxon>
        <taxon>Loigolactobacillus</taxon>
    </lineage>
</organism>
<dbReference type="Proteomes" id="UP001597104">
    <property type="component" value="Unassembled WGS sequence"/>
</dbReference>
<dbReference type="RefSeq" id="WP_137636719.1">
    <property type="nucleotide sequence ID" value="NZ_BJDN01000002.1"/>
</dbReference>
<evidence type="ECO:0000259" key="1">
    <source>
        <dbReference type="Pfam" id="PF01738"/>
    </source>
</evidence>
<protein>
    <submittedName>
        <fullName evidence="2">Alpha/beta hydrolase</fullName>
    </submittedName>
</protein>
<keyword evidence="2" id="KW-0378">Hydrolase</keyword>
<gene>
    <name evidence="2" type="ORF">ACFQZ7_00800</name>
</gene>
<dbReference type="Gene3D" id="3.40.50.1820">
    <property type="entry name" value="alpha/beta hydrolase"/>
    <property type="match status" value="1"/>
</dbReference>
<dbReference type="Gene3D" id="1.10.10.800">
    <property type="match status" value="1"/>
</dbReference>
<dbReference type="Pfam" id="PF01738">
    <property type="entry name" value="DLH"/>
    <property type="match status" value="1"/>
</dbReference>